<feature type="region of interest" description="Disordered" evidence="1">
    <location>
        <begin position="346"/>
        <end position="388"/>
    </location>
</feature>
<dbReference type="EMBL" id="JAYKXN010000008">
    <property type="protein sequence ID" value="KAK7265203.1"/>
    <property type="molecule type" value="Genomic_DNA"/>
</dbReference>
<dbReference type="PANTHER" id="PTHR23216">
    <property type="entry name" value="NUCLEOLAR AND COILED-BODY PHOSPHOPROTEIN 1"/>
    <property type="match status" value="1"/>
</dbReference>
<evidence type="ECO:0000259" key="3">
    <source>
        <dbReference type="Pfam" id="PF24951"/>
    </source>
</evidence>
<feature type="region of interest" description="Disordered" evidence="1">
    <location>
        <begin position="80"/>
        <end position="308"/>
    </location>
</feature>
<comment type="caution">
    <text evidence="4">The sequence shown here is derived from an EMBL/GenBank/DDBJ whole genome shotgun (WGS) entry which is preliminary data.</text>
</comment>
<dbReference type="Pfam" id="PF05022">
    <property type="entry name" value="SRP40_C"/>
    <property type="match status" value="1"/>
</dbReference>
<feature type="compositionally biased region" description="Polar residues" evidence="1">
    <location>
        <begin position="110"/>
        <end position="123"/>
    </location>
</feature>
<feature type="compositionally biased region" description="Polar residues" evidence="1">
    <location>
        <begin position="169"/>
        <end position="179"/>
    </location>
</feature>
<organism evidence="4 5">
    <name type="scientific">Clitoria ternatea</name>
    <name type="common">Butterfly pea</name>
    <dbReference type="NCBI Taxonomy" id="43366"/>
    <lineage>
        <taxon>Eukaryota</taxon>
        <taxon>Viridiplantae</taxon>
        <taxon>Streptophyta</taxon>
        <taxon>Embryophyta</taxon>
        <taxon>Tracheophyta</taxon>
        <taxon>Spermatophyta</taxon>
        <taxon>Magnoliopsida</taxon>
        <taxon>eudicotyledons</taxon>
        <taxon>Gunneridae</taxon>
        <taxon>Pentapetalae</taxon>
        <taxon>rosids</taxon>
        <taxon>fabids</taxon>
        <taxon>Fabales</taxon>
        <taxon>Fabaceae</taxon>
        <taxon>Papilionoideae</taxon>
        <taxon>50 kb inversion clade</taxon>
        <taxon>NPAAA clade</taxon>
        <taxon>indigoferoid/millettioid clade</taxon>
        <taxon>Phaseoleae</taxon>
        <taxon>Clitoria</taxon>
    </lineage>
</organism>
<dbReference type="InterPro" id="IPR006594">
    <property type="entry name" value="LisH"/>
</dbReference>
<feature type="domain" description="Srp40 C-terminal" evidence="2">
    <location>
        <begin position="310"/>
        <end position="382"/>
    </location>
</feature>
<gene>
    <name evidence="4" type="ORF">RJT34_32819</name>
</gene>
<protein>
    <recommendedName>
        <fullName evidence="6">LisH domain-containing protein</fullName>
    </recommendedName>
</protein>
<feature type="domain" description="PAC1-like LisH-like dimerisation" evidence="3">
    <location>
        <begin position="18"/>
        <end position="47"/>
    </location>
</feature>
<dbReference type="InterPro" id="IPR056795">
    <property type="entry name" value="PAC1-like_LisH-like_dom"/>
</dbReference>
<dbReference type="GO" id="GO:0005730">
    <property type="term" value="C:nucleolus"/>
    <property type="evidence" value="ECO:0007669"/>
    <property type="project" value="InterPro"/>
</dbReference>
<feature type="compositionally biased region" description="Basic and acidic residues" evidence="1">
    <location>
        <begin position="214"/>
        <end position="238"/>
    </location>
</feature>
<dbReference type="PANTHER" id="PTHR23216:SF1">
    <property type="entry name" value="NUCLEOLAR AND COILED-BODY PHOSPHOPROTEIN 1"/>
    <property type="match status" value="1"/>
</dbReference>
<dbReference type="AlphaFoldDB" id="A0AAN9F4Q3"/>
<feature type="compositionally biased region" description="Basic and acidic residues" evidence="1">
    <location>
        <begin position="181"/>
        <end position="197"/>
    </location>
</feature>
<evidence type="ECO:0000313" key="5">
    <source>
        <dbReference type="Proteomes" id="UP001359559"/>
    </source>
</evidence>
<evidence type="ECO:0000313" key="4">
    <source>
        <dbReference type="EMBL" id="KAK7265203.1"/>
    </source>
</evidence>
<dbReference type="SMART" id="SM00667">
    <property type="entry name" value="LisH"/>
    <property type="match status" value="1"/>
</dbReference>
<feature type="compositionally biased region" description="Low complexity" evidence="1">
    <location>
        <begin position="286"/>
        <end position="297"/>
    </location>
</feature>
<reference evidence="4 5" key="1">
    <citation type="submission" date="2024-01" db="EMBL/GenBank/DDBJ databases">
        <title>The genomes of 5 underutilized Papilionoideae crops provide insights into root nodulation and disease resistance.</title>
        <authorList>
            <person name="Yuan L."/>
        </authorList>
    </citation>
    <scope>NUCLEOTIDE SEQUENCE [LARGE SCALE GENOMIC DNA]</scope>
    <source>
        <strain evidence="4">LY-2023</strain>
        <tissue evidence="4">Leaf</tissue>
    </source>
</reference>
<dbReference type="Pfam" id="PF24951">
    <property type="entry name" value="LisH_PAC1"/>
    <property type="match status" value="1"/>
</dbReference>
<keyword evidence="5" id="KW-1185">Reference proteome</keyword>
<evidence type="ECO:0000259" key="2">
    <source>
        <dbReference type="Pfam" id="PF05022"/>
    </source>
</evidence>
<accession>A0AAN9F4Q3</accession>
<name>A0AAN9F4Q3_CLITE</name>
<dbReference type="InterPro" id="IPR039191">
    <property type="entry name" value="Nopp140-like"/>
</dbReference>
<feature type="compositionally biased region" description="Polar residues" evidence="1">
    <location>
        <begin position="298"/>
        <end position="308"/>
    </location>
</feature>
<sequence>MKHNESTLNFKREPKFLLHQSIAHYLQRSGFSKALKKFRSEAQIEEDDLEGSSVDLEEICLKYLETCGKDAKLNVNDHTEQVVGMNSENKEEGKSKEKKKKKRKLNSESLANNVEDSQVTSPAADTVNKVKDDVSKDGKVINGAEAEKKSKSKSKRKDKPSSVGDATEQIGNPNGTVSKIENGKPSKKEMIHEDKKDSKKRKRQISEENGQQVEDIKADEETKRRKLEKLNESKKGEQSGKTNGNLESDLNSSEENIVASGQVSGDRLQKTPNDKLNGNDENGGDKSSAQRSQKKQQNGSVEQKSGTVAFQRIQVDKVQFADERLQDNSYWAKSGADKGYGAKAEEILGQVRGRDFRHEKTKKKRGTYRGGQIDLQSHSVKFNYSDDD</sequence>
<feature type="compositionally biased region" description="Polar residues" evidence="1">
    <location>
        <begin position="239"/>
        <end position="263"/>
    </location>
</feature>
<feature type="compositionally biased region" description="Basic and acidic residues" evidence="1">
    <location>
        <begin position="128"/>
        <end position="149"/>
    </location>
</feature>
<dbReference type="Proteomes" id="UP001359559">
    <property type="component" value="Unassembled WGS sequence"/>
</dbReference>
<dbReference type="InterPro" id="IPR007718">
    <property type="entry name" value="Srp40_C"/>
</dbReference>
<proteinExistence type="predicted"/>
<dbReference type="PROSITE" id="PS50896">
    <property type="entry name" value="LISH"/>
    <property type="match status" value="1"/>
</dbReference>
<evidence type="ECO:0008006" key="6">
    <source>
        <dbReference type="Google" id="ProtNLM"/>
    </source>
</evidence>
<evidence type="ECO:0000256" key="1">
    <source>
        <dbReference type="SAM" id="MobiDB-lite"/>
    </source>
</evidence>